<evidence type="ECO:0000313" key="1">
    <source>
        <dbReference type="EMBL" id="KAA6326426.1"/>
    </source>
</evidence>
<reference evidence="1" key="1">
    <citation type="submission" date="2019-03" db="EMBL/GenBank/DDBJ databases">
        <title>Single cell metagenomics reveals metabolic interactions within the superorganism composed of flagellate Streblomastix strix and complex community of Bacteroidetes bacteria on its surface.</title>
        <authorList>
            <person name="Treitli S.C."/>
            <person name="Kolisko M."/>
            <person name="Husnik F."/>
            <person name="Keeling P."/>
            <person name="Hampl V."/>
        </authorList>
    </citation>
    <scope>NUCLEOTIDE SEQUENCE</scope>
    <source>
        <strain evidence="1">STM</strain>
    </source>
</reference>
<protein>
    <submittedName>
        <fullName evidence="1">Uncharacterized protein</fullName>
    </submittedName>
</protein>
<dbReference type="EMBL" id="SNRY01002169">
    <property type="protein sequence ID" value="KAA6326426.1"/>
    <property type="molecule type" value="Genomic_DNA"/>
</dbReference>
<accession>A0A5J4QX94</accession>
<organism evidence="1">
    <name type="scientific">termite gut metagenome</name>
    <dbReference type="NCBI Taxonomy" id="433724"/>
    <lineage>
        <taxon>unclassified sequences</taxon>
        <taxon>metagenomes</taxon>
        <taxon>organismal metagenomes</taxon>
    </lineage>
</organism>
<proteinExistence type="predicted"/>
<name>A0A5J4QX94_9ZZZZ</name>
<gene>
    <name evidence="1" type="ORF">EZS27_024466</name>
</gene>
<comment type="caution">
    <text evidence="1">The sequence shown here is derived from an EMBL/GenBank/DDBJ whole genome shotgun (WGS) entry which is preliminary data.</text>
</comment>
<sequence>MYDKNYMESLINSVAKNESGYVQWNGQSKFFVYKFDTNDVKDRLKYGK</sequence>
<dbReference type="AlphaFoldDB" id="A0A5J4QX94"/>